<name>A0ACB8EVX8_9SAUR</name>
<organism evidence="1 2">
    <name type="scientific">Sphaerodactylus townsendi</name>
    <dbReference type="NCBI Taxonomy" id="933632"/>
    <lineage>
        <taxon>Eukaryota</taxon>
        <taxon>Metazoa</taxon>
        <taxon>Chordata</taxon>
        <taxon>Craniata</taxon>
        <taxon>Vertebrata</taxon>
        <taxon>Euteleostomi</taxon>
        <taxon>Lepidosauria</taxon>
        <taxon>Squamata</taxon>
        <taxon>Bifurcata</taxon>
        <taxon>Gekkota</taxon>
        <taxon>Sphaerodactylidae</taxon>
        <taxon>Sphaerodactylus</taxon>
    </lineage>
</organism>
<dbReference type="Proteomes" id="UP000827872">
    <property type="component" value="Linkage Group LG15"/>
</dbReference>
<sequence length="318" mass="35861">MVPNETQQYMGIIQLLLLFGWTWVGLFAAEDDGGQHFLKTFEPLLSRNGICSAFTETIANQAKWDTLEDIFSLFSNIHRHFEDRQVNTYILYGGSITMLSLNTVLFFGFATSAGNISLSKVWVFTAQADFILSGAQRNFEFDAFHGSISFTIRSNELQQFKEYLYSIKPDQTKQNGFLKEFWGQAFDCSFPNLHEPLKAGEMCTGEERLESLPGLLFEMRMTGHSYSVFNAVYAVAYALNTMITSKPMAGKAVRLQDLQPWQLHPFLQGITFNNSAGETVSFNDDKEIGAGFDIINMVTFPNRSFLRVKIGKVDSSAP</sequence>
<evidence type="ECO:0000313" key="1">
    <source>
        <dbReference type="EMBL" id="KAH7996700.1"/>
    </source>
</evidence>
<accession>A0ACB8EVX8</accession>
<reference evidence="1" key="1">
    <citation type="submission" date="2021-08" db="EMBL/GenBank/DDBJ databases">
        <title>The first chromosome-level gecko genome reveals the dynamic sex chromosomes of Neotropical dwarf geckos (Sphaerodactylidae: Sphaerodactylus).</title>
        <authorList>
            <person name="Pinto B.J."/>
            <person name="Keating S.E."/>
            <person name="Gamble T."/>
        </authorList>
    </citation>
    <scope>NUCLEOTIDE SEQUENCE</scope>
    <source>
        <strain evidence="1">TG3544</strain>
    </source>
</reference>
<dbReference type="EMBL" id="CM037628">
    <property type="protein sequence ID" value="KAH7996700.1"/>
    <property type="molecule type" value="Genomic_DNA"/>
</dbReference>
<proteinExistence type="predicted"/>
<comment type="caution">
    <text evidence="1">The sequence shown here is derived from an EMBL/GenBank/DDBJ whole genome shotgun (WGS) entry which is preliminary data.</text>
</comment>
<gene>
    <name evidence="1" type="ORF">K3G42_010196</name>
</gene>
<protein>
    <submittedName>
        <fullName evidence="1">Uncharacterized protein</fullName>
    </submittedName>
</protein>
<keyword evidence="2" id="KW-1185">Reference proteome</keyword>
<evidence type="ECO:0000313" key="2">
    <source>
        <dbReference type="Proteomes" id="UP000827872"/>
    </source>
</evidence>